<dbReference type="GO" id="GO:0016627">
    <property type="term" value="F:oxidoreductase activity, acting on the CH-CH group of donors"/>
    <property type="evidence" value="ECO:0007669"/>
    <property type="project" value="InterPro"/>
</dbReference>
<dbReference type="GO" id="GO:0005886">
    <property type="term" value="C:plasma membrane"/>
    <property type="evidence" value="ECO:0007669"/>
    <property type="project" value="TreeGrafter"/>
</dbReference>
<evidence type="ECO:0000259" key="6">
    <source>
        <dbReference type="Pfam" id="PF00441"/>
    </source>
</evidence>
<dbReference type="AlphaFoldDB" id="A0A381Z283"/>
<dbReference type="InterPro" id="IPR052161">
    <property type="entry name" value="Mycobact_Acyl-CoA_DH"/>
</dbReference>
<dbReference type="SUPFAM" id="SSF56645">
    <property type="entry name" value="Acyl-CoA dehydrogenase NM domain-like"/>
    <property type="match status" value="1"/>
</dbReference>
<dbReference type="Pfam" id="PF00441">
    <property type="entry name" value="Acyl-CoA_dh_1"/>
    <property type="match status" value="1"/>
</dbReference>
<evidence type="ECO:0000256" key="4">
    <source>
        <dbReference type="ARBA" id="ARBA00022827"/>
    </source>
</evidence>
<evidence type="ECO:0000256" key="2">
    <source>
        <dbReference type="ARBA" id="ARBA00009347"/>
    </source>
</evidence>
<gene>
    <name evidence="8" type="ORF">METZ01_LOCUS135711</name>
</gene>
<dbReference type="InterPro" id="IPR009100">
    <property type="entry name" value="AcylCoA_DH/oxidase_NM_dom_sf"/>
</dbReference>
<name>A0A381Z283_9ZZZZ</name>
<dbReference type="InterPro" id="IPR036250">
    <property type="entry name" value="AcylCo_DH-like_C"/>
</dbReference>
<dbReference type="Pfam" id="PF02770">
    <property type="entry name" value="Acyl-CoA_dh_M"/>
    <property type="match status" value="1"/>
</dbReference>
<evidence type="ECO:0000259" key="7">
    <source>
        <dbReference type="Pfam" id="PF02770"/>
    </source>
</evidence>
<evidence type="ECO:0000256" key="3">
    <source>
        <dbReference type="ARBA" id="ARBA00022630"/>
    </source>
</evidence>
<dbReference type="Gene3D" id="1.10.540.10">
    <property type="entry name" value="Acyl-CoA dehydrogenase/oxidase, N-terminal domain"/>
    <property type="match status" value="1"/>
</dbReference>
<organism evidence="8">
    <name type="scientific">marine metagenome</name>
    <dbReference type="NCBI Taxonomy" id="408172"/>
    <lineage>
        <taxon>unclassified sequences</taxon>
        <taxon>metagenomes</taxon>
        <taxon>ecological metagenomes</taxon>
    </lineage>
</organism>
<dbReference type="GO" id="GO:0050660">
    <property type="term" value="F:flavin adenine dinucleotide binding"/>
    <property type="evidence" value="ECO:0007669"/>
    <property type="project" value="InterPro"/>
</dbReference>
<dbReference type="Gene3D" id="1.20.140.10">
    <property type="entry name" value="Butyryl-CoA Dehydrogenase, subunit A, domain 3"/>
    <property type="match status" value="1"/>
</dbReference>
<dbReference type="InterPro" id="IPR046373">
    <property type="entry name" value="Acyl-CoA_Oxase/DH_mid-dom_sf"/>
</dbReference>
<dbReference type="FunFam" id="2.40.110.10:FF:000011">
    <property type="entry name" value="Acyl-CoA dehydrogenase FadE34"/>
    <property type="match status" value="1"/>
</dbReference>
<evidence type="ECO:0008006" key="9">
    <source>
        <dbReference type="Google" id="ProtNLM"/>
    </source>
</evidence>
<proteinExistence type="inferred from homology"/>
<feature type="domain" description="Acyl-CoA dehydrogenase/oxidase C-terminal" evidence="6">
    <location>
        <begin position="164"/>
        <end position="319"/>
    </location>
</feature>
<keyword evidence="3" id="KW-0285">Flavoprotein</keyword>
<dbReference type="SUPFAM" id="SSF47203">
    <property type="entry name" value="Acyl-CoA dehydrogenase C-terminal domain-like"/>
    <property type="match status" value="1"/>
</dbReference>
<dbReference type="InterPro" id="IPR009075">
    <property type="entry name" value="AcylCo_DH/oxidase_C"/>
</dbReference>
<dbReference type="Gene3D" id="2.40.110.10">
    <property type="entry name" value="Butyryl-CoA Dehydrogenase, subunit A, domain 2"/>
    <property type="match status" value="1"/>
</dbReference>
<feature type="domain" description="Acyl-CoA oxidase/dehydrogenase middle" evidence="7">
    <location>
        <begin position="58"/>
        <end position="152"/>
    </location>
</feature>
<dbReference type="EMBL" id="UINC01019552">
    <property type="protein sequence ID" value="SVA82857.1"/>
    <property type="molecule type" value="Genomic_DNA"/>
</dbReference>
<dbReference type="PANTHER" id="PTHR43292">
    <property type="entry name" value="ACYL-COA DEHYDROGENASE"/>
    <property type="match status" value="1"/>
</dbReference>
<evidence type="ECO:0000313" key="8">
    <source>
        <dbReference type="EMBL" id="SVA82857.1"/>
    </source>
</evidence>
<keyword evidence="4" id="KW-0274">FAD</keyword>
<sequence>MDIVKDVIINDEFAKANVPSGTGGQGIDFLVPTLLEMGTEEQKQRYIKAALHLDEIWCQGYSEPNAGSDLASLQTKGVLDGDEWVINGQKIWTSTAKYAQMMFCLVRTEPDVPKHQGISYLLIPMDTPGIEIRPLVDMTLNAGFNEVFFTNVRIPATNIIGERGQGWLVANKTLTHERSSLGDPNKMVTRFNKLVELMKNESIDGERIIDKPVFRDRLMKTQGKVLALKTHGLRLLSSQLNKEQDVTLGRMIVKLYGTEMRHELESLAIDVMGELGTLYENSPHLRAAGSWQYAYMYYLGLIIGGGTSQIQKNIISERGLGLPKEPKYQEA</sequence>
<dbReference type="InterPro" id="IPR037069">
    <property type="entry name" value="AcylCoA_DH/ox_N_sf"/>
</dbReference>
<reference evidence="8" key="1">
    <citation type="submission" date="2018-05" db="EMBL/GenBank/DDBJ databases">
        <authorList>
            <person name="Lanie J.A."/>
            <person name="Ng W.-L."/>
            <person name="Kazmierczak K.M."/>
            <person name="Andrzejewski T.M."/>
            <person name="Davidsen T.M."/>
            <person name="Wayne K.J."/>
            <person name="Tettelin H."/>
            <person name="Glass J.I."/>
            <person name="Rusch D."/>
            <person name="Podicherti R."/>
            <person name="Tsui H.-C.T."/>
            <person name="Winkler M.E."/>
        </authorList>
    </citation>
    <scope>NUCLEOTIDE SEQUENCE</scope>
</reference>
<accession>A0A381Z283</accession>
<evidence type="ECO:0000256" key="5">
    <source>
        <dbReference type="ARBA" id="ARBA00023002"/>
    </source>
</evidence>
<evidence type="ECO:0000256" key="1">
    <source>
        <dbReference type="ARBA" id="ARBA00001974"/>
    </source>
</evidence>
<keyword evidence="5" id="KW-0560">Oxidoreductase</keyword>
<dbReference type="InterPro" id="IPR006091">
    <property type="entry name" value="Acyl-CoA_Oxase/DH_mid-dom"/>
</dbReference>
<dbReference type="PANTHER" id="PTHR43292:SF3">
    <property type="entry name" value="ACYL-COA DEHYDROGENASE FADE29"/>
    <property type="match status" value="1"/>
</dbReference>
<comment type="similarity">
    <text evidence="2">Belongs to the acyl-CoA dehydrogenase family.</text>
</comment>
<comment type="cofactor">
    <cofactor evidence="1">
        <name>FAD</name>
        <dbReference type="ChEBI" id="CHEBI:57692"/>
    </cofactor>
</comment>
<protein>
    <recommendedName>
        <fullName evidence="9">Acyl-CoA dehydrogenase</fullName>
    </recommendedName>
</protein>